<gene>
    <name evidence="1" type="ORF">B296_00033813</name>
</gene>
<protein>
    <submittedName>
        <fullName evidence="1">Uncharacterized protein</fullName>
    </submittedName>
</protein>
<reference evidence="1 2" key="1">
    <citation type="journal article" date="2014" name="Agronomy (Basel)">
        <title>A Draft Genome Sequence for Ensete ventricosum, the Drought-Tolerant Tree Against Hunger.</title>
        <authorList>
            <person name="Harrison J."/>
            <person name="Moore K.A."/>
            <person name="Paszkiewicz K."/>
            <person name="Jones T."/>
            <person name="Grant M."/>
            <person name="Ambacheew D."/>
            <person name="Muzemil S."/>
            <person name="Studholme D.J."/>
        </authorList>
    </citation>
    <scope>NUCLEOTIDE SEQUENCE [LARGE SCALE GENOMIC DNA]</scope>
</reference>
<comment type="caution">
    <text evidence="1">The sequence shown here is derived from an EMBL/GenBank/DDBJ whole genome shotgun (WGS) entry which is preliminary data.</text>
</comment>
<sequence>MKPKGNLVTELIGDLAGTLETTTELLRLLVGGHNPPFSLSWDLAESSQGDLTKGVRNTLGDPRKKTVRLTARMPEATELGRKIPMVESQVSDGCTATTQDFGWLSTTELPRLGE</sequence>
<proteinExistence type="predicted"/>
<organism evidence="1 2">
    <name type="scientific">Ensete ventricosum</name>
    <name type="common">Abyssinian banana</name>
    <name type="synonym">Musa ensete</name>
    <dbReference type="NCBI Taxonomy" id="4639"/>
    <lineage>
        <taxon>Eukaryota</taxon>
        <taxon>Viridiplantae</taxon>
        <taxon>Streptophyta</taxon>
        <taxon>Embryophyta</taxon>
        <taxon>Tracheophyta</taxon>
        <taxon>Spermatophyta</taxon>
        <taxon>Magnoliopsida</taxon>
        <taxon>Liliopsida</taxon>
        <taxon>Zingiberales</taxon>
        <taxon>Musaceae</taxon>
        <taxon>Ensete</taxon>
    </lineage>
</organism>
<accession>A0A426XWJ9</accession>
<dbReference type="Proteomes" id="UP000287651">
    <property type="component" value="Unassembled WGS sequence"/>
</dbReference>
<dbReference type="AlphaFoldDB" id="A0A426XWJ9"/>
<evidence type="ECO:0000313" key="2">
    <source>
        <dbReference type="Proteomes" id="UP000287651"/>
    </source>
</evidence>
<evidence type="ECO:0000313" key="1">
    <source>
        <dbReference type="EMBL" id="RRT43842.1"/>
    </source>
</evidence>
<name>A0A426XWJ9_ENSVE</name>
<dbReference type="EMBL" id="AMZH03016878">
    <property type="protein sequence ID" value="RRT43842.1"/>
    <property type="molecule type" value="Genomic_DNA"/>
</dbReference>